<organism evidence="1 2">
    <name type="scientific">Massilia aerilata</name>
    <dbReference type="NCBI Taxonomy" id="453817"/>
    <lineage>
        <taxon>Bacteria</taxon>
        <taxon>Pseudomonadati</taxon>
        <taxon>Pseudomonadota</taxon>
        <taxon>Betaproteobacteria</taxon>
        <taxon>Burkholderiales</taxon>
        <taxon>Oxalobacteraceae</taxon>
        <taxon>Telluria group</taxon>
        <taxon>Massilia</taxon>
    </lineage>
</organism>
<dbReference type="Gene3D" id="3.10.450.50">
    <property type="match status" value="1"/>
</dbReference>
<dbReference type="SUPFAM" id="SSF54427">
    <property type="entry name" value="NTF2-like"/>
    <property type="match status" value="1"/>
</dbReference>
<reference evidence="2" key="1">
    <citation type="journal article" date="2019" name="Int. J. Syst. Evol. Microbiol.">
        <title>The Global Catalogue of Microorganisms (GCM) 10K type strain sequencing project: providing services to taxonomists for standard genome sequencing and annotation.</title>
        <authorList>
            <consortium name="The Broad Institute Genomics Platform"/>
            <consortium name="The Broad Institute Genome Sequencing Center for Infectious Disease"/>
            <person name="Wu L."/>
            <person name="Ma J."/>
        </authorList>
    </citation>
    <scope>NUCLEOTIDE SEQUENCE [LARGE SCALE GENOMIC DNA]</scope>
    <source>
        <strain evidence="2">CGMCC 4.5798</strain>
    </source>
</reference>
<dbReference type="RefSeq" id="WP_379770802.1">
    <property type="nucleotide sequence ID" value="NZ_JBHSMZ010000006.1"/>
</dbReference>
<comment type="caution">
    <text evidence="1">The sequence shown here is derived from an EMBL/GenBank/DDBJ whole genome shotgun (WGS) entry which is preliminary data.</text>
</comment>
<evidence type="ECO:0000313" key="2">
    <source>
        <dbReference type="Proteomes" id="UP001596086"/>
    </source>
</evidence>
<proteinExistence type="predicted"/>
<accession>A0ABW0S036</accession>
<sequence length="122" mass="13566">MNTTGNMGAEAIRRFLHAQIACWNAGDKAGFLAAYREAAPRGLLIEYVGRPAADGWAVLEAMWEGQNAAVEIEEAVLIVNGDEAACHNRNRLRSGGRVIDTIELYRFERDGGLLVRYFIRQE</sequence>
<name>A0ABW0S036_9BURK</name>
<protein>
    <submittedName>
        <fullName evidence="1">Nuclear transport factor 2 family protein</fullName>
    </submittedName>
</protein>
<dbReference type="Proteomes" id="UP001596086">
    <property type="component" value="Unassembled WGS sequence"/>
</dbReference>
<dbReference type="InterPro" id="IPR032710">
    <property type="entry name" value="NTF2-like_dom_sf"/>
</dbReference>
<evidence type="ECO:0000313" key="1">
    <source>
        <dbReference type="EMBL" id="MFC5549165.1"/>
    </source>
</evidence>
<gene>
    <name evidence="1" type="ORF">ACFPO9_11635</name>
</gene>
<dbReference type="EMBL" id="JBHSMZ010000006">
    <property type="protein sequence ID" value="MFC5549165.1"/>
    <property type="molecule type" value="Genomic_DNA"/>
</dbReference>
<keyword evidence="2" id="KW-1185">Reference proteome</keyword>